<evidence type="ECO:0000259" key="3">
    <source>
        <dbReference type="SMART" id="SM00499"/>
    </source>
</evidence>
<evidence type="ECO:0000256" key="1">
    <source>
        <dbReference type="RuleBase" id="RU000628"/>
    </source>
</evidence>
<comment type="function">
    <text evidence="1">Plant non-specific lipid-transfer proteins transfer phospholipids as well as galactolipids across membranes. May play a role in wax or cutin deposition in the cell walls of expanding epidermal cells and certain secretory tissues.</text>
</comment>
<dbReference type="CDD" id="cd01960">
    <property type="entry name" value="nsLTP1"/>
    <property type="match status" value="1"/>
</dbReference>
<dbReference type="SMART" id="SM00499">
    <property type="entry name" value="AAI"/>
    <property type="match status" value="1"/>
</dbReference>
<name>A0A835QB18_VANPL</name>
<protein>
    <recommendedName>
        <fullName evidence="1">Non-specific lipid-transfer protein</fullName>
    </recommendedName>
</protein>
<gene>
    <name evidence="4" type="ORF">HPP92_019056</name>
</gene>
<dbReference type="Pfam" id="PF00234">
    <property type="entry name" value="Tryp_alpha_amyl"/>
    <property type="match status" value="1"/>
</dbReference>
<dbReference type="InterPro" id="IPR016140">
    <property type="entry name" value="Bifunc_inhib/LTP/seed_store"/>
</dbReference>
<dbReference type="PANTHER" id="PTHR33076">
    <property type="entry name" value="NON-SPECIFIC LIPID-TRANSFER PROTEIN 2-RELATED"/>
    <property type="match status" value="1"/>
</dbReference>
<sequence>MSPSSLISSAAVVALLAVVMAAAAVPRAEAQLACTEVVGGYFAACILFLQSGGGLPAECCSGLRSLVAVVRSMVERRAACDCLKMLLEGAAEEVLRRAGLLPSTCGISDFPFVIGPNSDC</sequence>
<dbReference type="Proteomes" id="UP000636800">
    <property type="component" value="Unassembled WGS sequence"/>
</dbReference>
<dbReference type="GO" id="GO:0006869">
    <property type="term" value="P:lipid transport"/>
    <property type="evidence" value="ECO:0007669"/>
    <property type="project" value="InterPro"/>
</dbReference>
<dbReference type="GO" id="GO:0008289">
    <property type="term" value="F:lipid binding"/>
    <property type="evidence" value="ECO:0007669"/>
    <property type="project" value="UniProtKB-KW"/>
</dbReference>
<dbReference type="PRINTS" id="PR00382">
    <property type="entry name" value="LIPIDTRNSFER"/>
</dbReference>
<dbReference type="AlphaFoldDB" id="A0A835QB18"/>
<keyword evidence="1" id="KW-0446">Lipid-binding</keyword>
<feature type="chain" id="PRO_5033045713" description="Non-specific lipid-transfer protein" evidence="2">
    <location>
        <begin position="31"/>
        <end position="120"/>
    </location>
</feature>
<dbReference type="InterPro" id="IPR000528">
    <property type="entry name" value="Plant_nsLTP"/>
</dbReference>
<dbReference type="OrthoDB" id="691329at2759"/>
<evidence type="ECO:0000313" key="5">
    <source>
        <dbReference type="Proteomes" id="UP000636800"/>
    </source>
</evidence>
<comment type="similarity">
    <text evidence="1">Belongs to the plant LTP family.</text>
</comment>
<dbReference type="Gene3D" id="1.10.110.10">
    <property type="entry name" value="Plant lipid-transfer and hydrophobic proteins"/>
    <property type="match status" value="1"/>
</dbReference>
<comment type="caution">
    <text evidence="4">The sequence shown here is derived from an EMBL/GenBank/DDBJ whole genome shotgun (WGS) entry which is preliminary data.</text>
</comment>
<proteinExistence type="inferred from homology"/>
<organism evidence="4 5">
    <name type="scientific">Vanilla planifolia</name>
    <name type="common">Vanilla</name>
    <dbReference type="NCBI Taxonomy" id="51239"/>
    <lineage>
        <taxon>Eukaryota</taxon>
        <taxon>Viridiplantae</taxon>
        <taxon>Streptophyta</taxon>
        <taxon>Embryophyta</taxon>
        <taxon>Tracheophyta</taxon>
        <taxon>Spermatophyta</taxon>
        <taxon>Magnoliopsida</taxon>
        <taxon>Liliopsida</taxon>
        <taxon>Asparagales</taxon>
        <taxon>Orchidaceae</taxon>
        <taxon>Vanilloideae</taxon>
        <taxon>Vanilleae</taxon>
        <taxon>Vanilla</taxon>
    </lineage>
</organism>
<evidence type="ECO:0000313" key="4">
    <source>
        <dbReference type="EMBL" id="KAG0467476.1"/>
    </source>
</evidence>
<keyword evidence="2" id="KW-0732">Signal</keyword>
<evidence type="ECO:0000256" key="2">
    <source>
        <dbReference type="SAM" id="SignalP"/>
    </source>
</evidence>
<dbReference type="InterPro" id="IPR036312">
    <property type="entry name" value="Bifun_inhib/LTP/seed_sf"/>
</dbReference>
<dbReference type="SUPFAM" id="SSF47699">
    <property type="entry name" value="Bifunctional inhibitor/lipid-transfer protein/seed storage 2S albumin"/>
    <property type="match status" value="1"/>
</dbReference>
<keyword evidence="1" id="KW-0813">Transport</keyword>
<keyword evidence="5" id="KW-1185">Reference proteome</keyword>
<accession>A0A835QB18</accession>
<dbReference type="EMBL" id="JADCNL010000009">
    <property type="protein sequence ID" value="KAG0467476.1"/>
    <property type="molecule type" value="Genomic_DNA"/>
</dbReference>
<feature type="domain" description="Bifunctional inhibitor/plant lipid transfer protein/seed storage helical" evidence="3">
    <location>
        <begin position="34"/>
        <end position="120"/>
    </location>
</feature>
<feature type="signal peptide" evidence="2">
    <location>
        <begin position="1"/>
        <end position="30"/>
    </location>
</feature>
<reference evidence="4 5" key="1">
    <citation type="journal article" date="2020" name="Nat. Food">
        <title>A phased Vanilla planifolia genome enables genetic improvement of flavour and production.</title>
        <authorList>
            <person name="Hasing T."/>
            <person name="Tang H."/>
            <person name="Brym M."/>
            <person name="Khazi F."/>
            <person name="Huang T."/>
            <person name="Chambers A.H."/>
        </authorList>
    </citation>
    <scope>NUCLEOTIDE SEQUENCE [LARGE SCALE GENOMIC DNA]</scope>
    <source>
        <tissue evidence="4">Leaf</tissue>
    </source>
</reference>